<accession>A0A3N4IYT5</accession>
<keyword evidence="3" id="KW-1185">Reference proteome</keyword>
<proteinExistence type="predicted"/>
<reference evidence="2 3" key="1">
    <citation type="journal article" date="2018" name="Nat. Ecol. Evol.">
        <title>Pezizomycetes genomes reveal the molecular basis of ectomycorrhizal truffle lifestyle.</title>
        <authorList>
            <person name="Murat C."/>
            <person name="Payen T."/>
            <person name="Noel B."/>
            <person name="Kuo A."/>
            <person name="Morin E."/>
            <person name="Chen J."/>
            <person name="Kohler A."/>
            <person name="Krizsan K."/>
            <person name="Balestrini R."/>
            <person name="Da Silva C."/>
            <person name="Montanini B."/>
            <person name="Hainaut M."/>
            <person name="Levati E."/>
            <person name="Barry K.W."/>
            <person name="Belfiori B."/>
            <person name="Cichocki N."/>
            <person name="Clum A."/>
            <person name="Dockter R.B."/>
            <person name="Fauchery L."/>
            <person name="Guy J."/>
            <person name="Iotti M."/>
            <person name="Le Tacon F."/>
            <person name="Lindquist E.A."/>
            <person name="Lipzen A."/>
            <person name="Malagnac F."/>
            <person name="Mello A."/>
            <person name="Molinier V."/>
            <person name="Miyauchi S."/>
            <person name="Poulain J."/>
            <person name="Riccioni C."/>
            <person name="Rubini A."/>
            <person name="Sitrit Y."/>
            <person name="Splivallo R."/>
            <person name="Traeger S."/>
            <person name="Wang M."/>
            <person name="Zifcakova L."/>
            <person name="Wipf D."/>
            <person name="Zambonelli A."/>
            <person name="Paolocci F."/>
            <person name="Nowrousian M."/>
            <person name="Ottonello S."/>
            <person name="Baldrian P."/>
            <person name="Spatafora J.W."/>
            <person name="Henrissat B."/>
            <person name="Nagy L.G."/>
            <person name="Aury J.M."/>
            <person name="Wincker P."/>
            <person name="Grigoriev I.V."/>
            <person name="Bonfante P."/>
            <person name="Martin F.M."/>
        </authorList>
    </citation>
    <scope>NUCLEOTIDE SEQUENCE [LARGE SCALE GENOMIC DNA]</scope>
    <source>
        <strain evidence="2 3">RN42</strain>
    </source>
</reference>
<name>A0A3N4IYT5_ASCIM</name>
<feature type="compositionally biased region" description="Polar residues" evidence="1">
    <location>
        <begin position="276"/>
        <end position="285"/>
    </location>
</feature>
<dbReference type="AlphaFoldDB" id="A0A3N4IYT5"/>
<dbReference type="Proteomes" id="UP000275078">
    <property type="component" value="Unassembled WGS sequence"/>
</dbReference>
<gene>
    <name evidence="2" type="ORF">BJ508DRAFT_321395</name>
</gene>
<feature type="region of interest" description="Disordered" evidence="1">
    <location>
        <begin position="238"/>
        <end position="316"/>
    </location>
</feature>
<evidence type="ECO:0000313" key="3">
    <source>
        <dbReference type="Proteomes" id="UP000275078"/>
    </source>
</evidence>
<feature type="compositionally biased region" description="Low complexity" evidence="1">
    <location>
        <begin position="243"/>
        <end position="252"/>
    </location>
</feature>
<evidence type="ECO:0000313" key="2">
    <source>
        <dbReference type="EMBL" id="RPA86814.1"/>
    </source>
</evidence>
<dbReference type="EMBL" id="ML119648">
    <property type="protein sequence ID" value="RPA86814.1"/>
    <property type="molecule type" value="Genomic_DNA"/>
</dbReference>
<evidence type="ECO:0000256" key="1">
    <source>
        <dbReference type="SAM" id="MobiDB-lite"/>
    </source>
</evidence>
<protein>
    <submittedName>
        <fullName evidence="2">Uncharacterized protein</fullName>
    </submittedName>
</protein>
<sequence>MDGQSLTTARVYYNERRLTLQLLANKSQSWSKVRNEIINRLEKQFEKAFDIQEGCITLDRNCDILWLPDVGGEVIVDTAEAVTVLATRAKTGDLRFVLRARGRPLSTCLRSVATVASTSVENAPKYRDLPAVPIPPTRSDQVKLTVYYAEEGYSANVVSQSSNSMDGDAEYMSQATALRNASVMFWGSILREIDPVEVADAEGDGGNVATATLVMRFGVNGKIQALVDFRKATCKKSYPLPPSVTESETEVQVVEKEDKEKKETVDSAIQAHEQKGNQAQTSSNEAVAEDLSESKTVSNSQTQAAESGEAGEEESQSIEIFLEECERRLEGCLNRIAVVADSMSPEIKSEVVELAEEMSAVYLATKERIQTLGNQNQKLLDSLNPITNRAIIDKARAAVLAALSLGKWETVIASHNGNVQSVIETVLQKINQPSGKIGSAFGKLHAIVLRSLMDTARDRILKLGGILTSWRCFLATHNGDVQKATDTALEKFMEAIPEDFDIGVGREFLVYIVSNNHPFRRIFYSDLDHTSFLRGKEKLATGVLGPWKEIAAFIARAEELQVELGMKWVSPDLEVADMKLRALSFGSVV</sequence>
<organism evidence="2 3">
    <name type="scientific">Ascobolus immersus RN42</name>
    <dbReference type="NCBI Taxonomy" id="1160509"/>
    <lineage>
        <taxon>Eukaryota</taxon>
        <taxon>Fungi</taxon>
        <taxon>Dikarya</taxon>
        <taxon>Ascomycota</taxon>
        <taxon>Pezizomycotina</taxon>
        <taxon>Pezizomycetes</taxon>
        <taxon>Pezizales</taxon>
        <taxon>Ascobolaceae</taxon>
        <taxon>Ascobolus</taxon>
    </lineage>
</organism>
<feature type="compositionally biased region" description="Basic and acidic residues" evidence="1">
    <location>
        <begin position="253"/>
        <end position="265"/>
    </location>
</feature>